<reference evidence="3 4" key="1">
    <citation type="submission" date="2023-02" db="EMBL/GenBank/DDBJ databases">
        <title>The predominant lactic acid bacteria and yeasts involved in the spontaneous fermentation of millet during the production of the traditional porridge Hausa koko in Ghana.</title>
        <authorList>
            <person name="Atter A."/>
            <person name="Diaz M."/>
        </authorList>
    </citation>
    <scope>NUCLEOTIDE SEQUENCE [LARGE SCALE GENOMIC DNA]</scope>
    <source>
        <strain evidence="3 4">FI11640</strain>
    </source>
</reference>
<dbReference type="InterPro" id="IPR044122">
    <property type="entry name" value="UPF0261_N"/>
</dbReference>
<dbReference type="InterPro" id="IPR051353">
    <property type="entry name" value="Tobamovirus_resist_UPF0261"/>
</dbReference>
<dbReference type="Gene3D" id="3.40.50.12030">
    <property type="entry name" value="Uncharacterised protein family UPF0261, NC domain"/>
    <property type="match status" value="1"/>
</dbReference>
<organism evidence="3 4">
    <name type="scientific">Schleiferilactobacillus harbinensis</name>
    <dbReference type="NCBI Taxonomy" id="304207"/>
    <lineage>
        <taxon>Bacteria</taxon>
        <taxon>Bacillati</taxon>
        <taxon>Bacillota</taxon>
        <taxon>Bacilli</taxon>
        <taxon>Lactobacillales</taxon>
        <taxon>Lactobacillaceae</taxon>
        <taxon>Schleiferilactobacillus</taxon>
    </lineage>
</organism>
<dbReference type="InterPro" id="IPR056778">
    <property type="entry name" value="UPF0261_C"/>
</dbReference>
<dbReference type="PANTHER" id="PTHR31862">
    <property type="entry name" value="UPF0261 DOMAIN PROTEIN (AFU_ORTHOLOGUE AFUA_1G10120)"/>
    <property type="match status" value="1"/>
</dbReference>
<protein>
    <submittedName>
        <fullName evidence="3">Tm-1-like ATP-binding domain-containing protein</fullName>
    </submittedName>
</protein>
<dbReference type="EMBL" id="JAQSGK010000084">
    <property type="protein sequence ID" value="MEE6717195.1"/>
    <property type="molecule type" value="Genomic_DNA"/>
</dbReference>
<accession>A0ABU7T464</accession>
<evidence type="ECO:0000259" key="1">
    <source>
        <dbReference type="Pfam" id="PF06792"/>
    </source>
</evidence>
<sequence>MGTVALAGTFDTKGREFAYVKQILESLGNQVFTIHTGVYQPFFVPDVDSSVLADAMGVSIQSIRDADRGEATATLSQGFAKILPKLYQAHRFDGILSFGGSGGTSLVTPGMRELPIGVPKIMVSTVASGDTSFYVGTSDIMMMPSIVDVSGLNKLSKVIYDNAAAAISGMVNAHFVQDVDVRPLVGATMFGVTTPAVDHARELLDQKGYETLVFHATGTGGRTMEHLIKGGYFTGILDLTTTEMADNLVGGILSAGPHRLEAGIAAQIPQVISFGALDMVNFGPYDSVPAQFKDRNFFKHNPTTTLMRTTVAENVQLGQEIARKVNKATAPVTVMIPLKGVSKIDAAGQPFFGPEEDAALFKAFKDTLANDCVKVIELDMNINDPEFTQVADDELLALIKAKQDKTKKEVTA</sequence>
<feature type="domain" description="UPF0261" evidence="2">
    <location>
        <begin position="182"/>
        <end position="398"/>
    </location>
</feature>
<dbReference type="PIRSF" id="PIRSF033271">
    <property type="entry name" value="UCP033271"/>
    <property type="match status" value="1"/>
</dbReference>
<keyword evidence="4" id="KW-1185">Reference proteome</keyword>
<evidence type="ECO:0000313" key="4">
    <source>
        <dbReference type="Proteomes" id="UP001330016"/>
    </source>
</evidence>
<dbReference type="Pfam" id="PF23189">
    <property type="entry name" value="UPF0261_C"/>
    <property type="match status" value="1"/>
</dbReference>
<dbReference type="CDD" id="cd15488">
    <property type="entry name" value="Tm-1-like"/>
    <property type="match status" value="1"/>
</dbReference>
<dbReference type="Proteomes" id="UP001330016">
    <property type="component" value="Unassembled WGS sequence"/>
</dbReference>
<feature type="domain" description="UPF0261" evidence="1">
    <location>
        <begin position="3"/>
        <end position="173"/>
    </location>
</feature>
<name>A0ABU7T464_9LACO</name>
<dbReference type="RefSeq" id="WP_027829590.1">
    <property type="nucleotide sequence ID" value="NZ_CP045180.1"/>
</dbReference>
<evidence type="ECO:0000313" key="3">
    <source>
        <dbReference type="EMBL" id="MEE6717195.1"/>
    </source>
</evidence>
<gene>
    <name evidence="3" type="ORF">PS435_15245</name>
</gene>
<dbReference type="Pfam" id="PF06792">
    <property type="entry name" value="UPF0261"/>
    <property type="match status" value="1"/>
</dbReference>
<dbReference type="InterPro" id="IPR008322">
    <property type="entry name" value="UPF0261"/>
</dbReference>
<dbReference type="NCBIfam" id="NF002674">
    <property type="entry name" value="PRK02399.1-2"/>
    <property type="match status" value="1"/>
</dbReference>
<dbReference type="PANTHER" id="PTHR31862:SF1">
    <property type="entry name" value="UPF0261 DOMAIN PROTEIN (AFU_ORTHOLOGUE AFUA_1G10120)"/>
    <property type="match status" value="1"/>
</dbReference>
<evidence type="ECO:0000259" key="2">
    <source>
        <dbReference type="Pfam" id="PF23189"/>
    </source>
</evidence>
<proteinExistence type="predicted"/>
<comment type="caution">
    <text evidence="3">The sequence shown here is derived from an EMBL/GenBank/DDBJ whole genome shotgun (WGS) entry which is preliminary data.</text>
</comment>
<dbReference type="Gene3D" id="3.40.50.12020">
    <property type="entry name" value="Uncharacterised protein family UPF0261, NN domain"/>
    <property type="match status" value="1"/>
</dbReference>